<dbReference type="Pfam" id="PF03625">
    <property type="entry name" value="DUF302"/>
    <property type="match status" value="1"/>
</dbReference>
<evidence type="ECO:0000313" key="3">
    <source>
        <dbReference type="Proteomes" id="UP000279959"/>
    </source>
</evidence>
<dbReference type="EMBL" id="AP018664">
    <property type="protein sequence ID" value="BBD97010.1"/>
    <property type="molecule type" value="Genomic_DNA"/>
</dbReference>
<dbReference type="Gene3D" id="3.30.310.70">
    <property type="entry name" value="TT1751-like domain"/>
    <property type="match status" value="1"/>
</dbReference>
<sequence length="151" mass="16458">MIFTSDLPYRELVPAFEAQLGRYDHPIGEQLVRDQATWSDAEATIGRMQGPHGMMIFFRIDLGPTASLKGQRRECTLYLIGNPLIATQIVAHDIRAGLLVPFGVQIYSDGGNAMISYNRPSSALASLGNAEIDKIGQGLDAKIETVIKAIV</sequence>
<dbReference type="SUPFAM" id="SSF103247">
    <property type="entry name" value="TT1751-like"/>
    <property type="match status" value="1"/>
</dbReference>
<reference evidence="2 3" key="1">
    <citation type="submission" date="2018-05" db="EMBL/GenBank/DDBJ databases">
        <title>Complete Genome Sequence of the Nonylphenol-Degrading Bacterium Sphingobium amiense DSM 16289T.</title>
        <authorList>
            <person name="Ootsuka M."/>
            <person name="Nishizawa T."/>
            <person name="Ohta H."/>
        </authorList>
    </citation>
    <scope>NUCLEOTIDE SEQUENCE [LARGE SCALE GENOMIC DNA]</scope>
    <source>
        <strain evidence="2 3">DSM 16289</strain>
    </source>
</reference>
<dbReference type="Proteomes" id="UP000279959">
    <property type="component" value="Chromosome"/>
</dbReference>
<dbReference type="AlphaFoldDB" id="A0A494W8P3"/>
<dbReference type="InterPro" id="IPR005180">
    <property type="entry name" value="DUF302"/>
</dbReference>
<dbReference type="InterPro" id="IPR035923">
    <property type="entry name" value="TT1751-like_sf"/>
</dbReference>
<name>A0A494W8P3_9SPHN</name>
<organism evidence="2 3">
    <name type="scientific">Sphingobium amiense</name>
    <dbReference type="NCBI Taxonomy" id="135719"/>
    <lineage>
        <taxon>Bacteria</taxon>
        <taxon>Pseudomonadati</taxon>
        <taxon>Pseudomonadota</taxon>
        <taxon>Alphaproteobacteria</taxon>
        <taxon>Sphingomonadales</taxon>
        <taxon>Sphingomonadaceae</taxon>
        <taxon>Sphingobium</taxon>
    </lineage>
</organism>
<gene>
    <name evidence="2" type="ORF">SAMIE_1005110</name>
</gene>
<dbReference type="KEGG" id="sami:SAMIE_1005110"/>
<accession>A0A494W8P3</accession>
<evidence type="ECO:0000259" key="1">
    <source>
        <dbReference type="Pfam" id="PF03625"/>
    </source>
</evidence>
<dbReference type="CDD" id="cd14797">
    <property type="entry name" value="DUF302"/>
    <property type="match status" value="1"/>
</dbReference>
<protein>
    <submittedName>
        <fullName evidence="2">DUF302 domain-containing protein</fullName>
    </submittedName>
</protein>
<proteinExistence type="predicted"/>
<feature type="domain" description="DUF302" evidence="1">
    <location>
        <begin position="70"/>
        <end position="120"/>
    </location>
</feature>
<evidence type="ECO:0000313" key="2">
    <source>
        <dbReference type="EMBL" id="BBD97010.1"/>
    </source>
</evidence>
<keyword evidence="3" id="KW-1185">Reference proteome</keyword>